<protein>
    <submittedName>
        <fullName evidence="2">Uncharacterized protein</fullName>
    </submittedName>
</protein>
<evidence type="ECO:0000313" key="4">
    <source>
        <dbReference type="Proteomes" id="UP000663856"/>
    </source>
</evidence>
<evidence type="ECO:0000313" key="2">
    <source>
        <dbReference type="EMBL" id="CAF2085524.1"/>
    </source>
</evidence>
<gene>
    <name evidence="3" type="ORF">OVN521_LOCUS14542</name>
    <name evidence="2" type="ORF">WKI299_LOCUS17056</name>
</gene>
<proteinExistence type="predicted"/>
<dbReference type="AlphaFoldDB" id="A0A816SEM2"/>
<evidence type="ECO:0000313" key="5">
    <source>
        <dbReference type="Proteomes" id="UP000663866"/>
    </source>
</evidence>
<evidence type="ECO:0000313" key="3">
    <source>
        <dbReference type="EMBL" id="CAF3992036.1"/>
    </source>
</evidence>
<dbReference type="Proteomes" id="UP000663856">
    <property type="component" value="Unassembled WGS sequence"/>
</dbReference>
<dbReference type="EMBL" id="CAJOBG010002220">
    <property type="protein sequence ID" value="CAF3992036.1"/>
    <property type="molecule type" value="Genomic_DNA"/>
</dbReference>
<accession>A0A816SEM2</accession>
<dbReference type="EMBL" id="CAJNRF010006861">
    <property type="protein sequence ID" value="CAF2085524.1"/>
    <property type="molecule type" value="Genomic_DNA"/>
</dbReference>
<organism evidence="2 4">
    <name type="scientific">Rotaria magnacalcarata</name>
    <dbReference type="NCBI Taxonomy" id="392030"/>
    <lineage>
        <taxon>Eukaryota</taxon>
        <taxon>Metazoa</taxon>
        <taxon>Spiralia</taxon>
        <taxon>Gnathifera</taxon>
        <taxon>Rotifera</taxon>
        <taxon>Eurotatoria</taxon>
        <taxon>Bdelloidea</taxon>
        <taxon>Philodinida</taxon>
        <taxon>Philodinidae</taxon>
        <taxon>Rotaria</taxon>
    </lineage>
</organism>
<feature type="region of interest" description="Disordered" evidence="1">
    <location>
        <begin position="194"/>
        <end position="223"/>
    </location>
</feature>
<evidence type="ECO:0000256" key="1">
    <source>
        <dbReference type="SAM" id="MobiDB-lite"/>
    </source>
</evidence>
<sequence>MPKQRSKFDESMVQHSDRAFHNIISNHKVNLQHVLSPFLHNMLLSHSKRYEIDFVGYSYELIGIASYYLKSSYVYRYKSCDNPAPTHFYQLLIALSAFGKSSVMNEYSVRTNGEMYDLRKSAILEGFDAFVDETSAAGLQAGLVNGDKMIFSDEGESILKNNGLLVDENAPTSSAYDLHNFVLSYYLTTIDETPCSSSSQSPENSFLQPNPNKPAITKIYSNK</sequence>
<comment type="caution">
    <text evidence="2">The sequence shown here is derived from an EMBL/GenBank/DDBJ whole genome shotgun (WGS) entry which is preliminary data.</text>
</comment>
<keyword evidence="5" id="KW-1185">Reference proteome</keyword>
<name>A0A816SEM2_9BILA</name>
<dbReference type="Proteomes" id="UP000663866">
    <property type="component" value="Unassembled WGS sequence"/>
</dbReference>
<reference evidence="2" key="1">
    <citation type="submission" date="2021-02" db="EMBL/GenBank/DDBJ databases">
        <authorList>
            <person name="Nowell W R."/>
        </authorList>
    </citation>
    <scope>NUCLEOTIDE SEQUENCE</scope>
</reference>